<dbReference type="PANTHER" id="PTHR31997">
    <property type="entry name" value="AGAP003710-PA"/>
    <property type="match status" value="1"/>
</dbReference>
<dbReference type="InterPro" id="IPR039630">
    <property type="entry name" value="FAM149"/>
</dbReference>
<gene>
    <name evidence="2" type="ORF">Cfor_12237</name>
</gene>
<feature type="region of interest" description="Disordered" evidence="1">
    <location>
        <begin position="601"/>
        <end position="639"/>
    </location>
</feature>
<reference evidence="3" key="1">
    <citation type="submission" date="2020-01" db="EMBL/GenBank/DDBJ databases">
        <title>Draft genome sequence of the Termite Coptotermes fromosanus.</title>
        <authorList>
            <person name="Itakura S."/>
            <person name="Yosikawa Y."/>
            <person name="Umezawa K."/>
        </authorList>
    </citation>
    <scope>NUCLEOTIDE SEQUENCE [LARGE SCALE GENOMIC DNA]</scope>
</reference>
<dbReference type="EMBL" id="BLKM01000868">
    <property type="protein sequence ID" value="GFG39103.1"/>
    <property type="molecule type" value="Genomic_DNA"/>
</dbReference>
<sequence>MMTTHFQCLYRSHFQALCVSTYSRRLLTKIQNHKGVYLVATNNNNSNNNNKCSLKNGRFTTFCLYGQSKRGWGMWTSCSDHVLMQMGLAVSKLISSNKARFFSDVVPKVKLGDLRPLPEPVEEMAVEVEDTSASFDQDHLLDARVALNMLSALQLDGAASGNSTPSLTTEGSFDDVFVFDSADDDDQGRSWQLSGDTSSSDFGNSVTSFMSWTDDVEVETTRKVQDLVNELERCFYGEKSLDNLKKEVAAECLDWRSKFPHFRVKGAGIQSSSLHLQRLYEKECMDGKVATDEAADVLEDEGDSEEEEEVIASHGSCQEQLELNEYYNRNDNSRPHIAQDNVVMCHNKNRNRNLSARSLRQKVKDSVMEQLFSYVWSEVSKSLEPLLHFYSESTLQQRPGHPASMEGQSRMINPRLSAIDIPFSPVPDVHDTEREQCASAKSVHCYGRKTSICPVLQPNVNGDECVLSQSASTGLAVDPVLQPREPPIISLPKPLGLHSANYSLATTLTPGSRGYHSAADGRTRSVLTRRFSSMTSRHDERFLKPVEEQQMMAAKVTTTLRRVSAPTSPPNWSRHVTLPPIDHLDPHLKVGLSLRCEPKFRDSEVRPRSRPSAKQKGLHSVCESKIRSPEGSSRSRMSVTRKVSLLPIDLSGPITIQGTGLSKTDRAKQVLDVHKDPSFEGKNGEDLKSYTDVF</sequence>
<feature type="compositionally biased region" description="Basic residues" evidence="1">
    <location>
        <begin position="608"/>
        <end position="617"/>
    </location>
</feature>
<evidence type="ECO:0008006" key="4">
    <source>
        <dbReference type="Google" id="ProtNLM"/>
    </source>
</evidence>
<evidence type="ECO:0000313" key="3">
    <source>
        <dbReference type="Proteomes" id="UP000502823"/>
    </source>
</evidence>
<evidence type="ECO:0000256" key="1">
    <source>
        <dbReference type="SAM" id="MobiDB-lite"/>
    </source>
</evidence>
<organism evidence="2 3">
    <name type="scientific">Coptotermes formosanus</name>
    <name type="common">Formosan subterranean termite</name>
    <dbReference type="NCBI Taxonomy" id="36987"/>
    <lineage>
        <taxon>Eukaryota</taxon>
        <taxon>Metazoa</taxon>
        <taxon>Ecdysozoa</taxon>
        <taxon>Arthropoda</taxon>
        <taxon>Hexapoda</taxon>
        <taxon>Insecta</taxon>
        <taxon>Pterygota</taxon>
        <taxon>Neoptera</taxon>
        <taxon>Polyneoptera</taxon>
        <taxon>Dictyoptera</taxon>
        <taxon>Blattodea</taxon>
        <taxon>Blattoidea</taxon>
        <taxon>Termitoidae</taxon>
        <taxon>Rhinotermitidae</taxon>
        <taxon>Coptotermes</taxon>
    </lineage>
</organism>
<dbReference type="Proteomes" id="UP000502823">
    <property type="component" value="Unassembled WGS sequence"/>
</dbReference>
<proteinExistence type="predicted"/>
<comment type="caution">
    <text evidence="2">The sequence shown here is derived from an EMBL/GenBank/DDBJ whole genome shotgun (WGS) entry which is preliminary data.</text>
</comment>
<accession>A0A6L2Q2K2</accession>
<protein>
    <recommendedName>
        <fullName evidence="4">DUF3719 domain-containing protein</fullName>
    </recommendedName>
</protein>
<feature type="region of interest" description="Disordered" evidence="1">
    <location>
        <begin position="674"/>
        <end position="694"/>
    </location>
</feature>
<dbReference type="PANTHER" id="PTHR31997:SF1">
    <property type="entry name" value="AGAP003710-PA"/>
    <property type="match status" value="1"/>
</dbReference>
<keyword evidence="3" id="KW-1185">Reference proteome</keyword>
<dbReference type="InParanoid" id="A0A6L2Q2K2"/>
<name>A0A6L2Q2K2_COPFO</name>
<dbReference type="AlphaFoldDB" id="A0A6L2Q2K2"/>
<evidence type="ECO:0000313" key="2">
    <source>
        <dbReference type="EMBL" id="GFG39103.1"/>
    </source>
</evidence>
<dbReference type="OrthoDB" id="2134133at2759"/>